<evidence type="ECO:0000313" key="12">
    <source>
        <dbReference type="Proteomes" id="UP001597399"/>
    </source>
</evidence>
<dbReference type="PROSITE" id="PS51257">
    <property type="entry name" value="PROKAR_LIPOPROTEIN"/>
    <property type="match status" value="1"/>
</dbReference>
<feature type="signal peptide" evidence="8">
    <location>
        <begin position="1"/>
        <end position="25"/>
    </location>
</feature>
<evidence type="ECO:0000256" key="5">
    <source>
        <dbReference type="ARBA" id="ARBA00023136"/>
    </source>
</evidence>
<evidence type="ECO:0000256" key="4">
    <source>
        <dbReference type="ARBA" id="ARBA00022729"/>
    </source>
</evidence>
<keyword evidence="12" id="KW-1185">Reference proteome</keyword>
<protein>
    <submittedName>
        <fullName evidence="11">Ger(X)C family spore germination protein</fullName>
    </submittedName>
</protein>
<evidence type="ECO:0000256" key="8">
    <source>
        <dbReference type="SAM" id="SignalP"/>
    </source>
</evidence>
<evidence type="ECO:0000256" key="6">
    <source>
        <dbReference type="ARBA" id="ARBA00023139"/>
    </source>
</evidence>
<dbReference type="EMBL" id="JBHUMQ010000015">
    <property type="protein sequence ID" value="MFD2693185.1"/>
    <property type="molecule type" value="Genomic_DNA"/>
</dbReference>
<keyword evidence="5" id="KW-0472">Membrane</keyword>
<keyword evidence="4 8" id="KW-0732">Signal</keyword>
<evidence type="ECO:0000313" key="11">
    <source>
        <dbReference type="EMBL" id="MFD2693185.1"/>
    </source>
</evidence>
<reference evidence="12" key="1">
    <citation type="journal article" date="2019" name="Int. J. Syst. Evol. Microbiol.">
        <title>The Global Catalogue of Microorganisms (GCM) 10K type strain sequencing project: providing services to taxonomists for standard genome sequencing and annotation.</title>
        <authorList>
            <consortium name="The Broad Institute Genomics Platform"/>
            <consortium name="The Broad Institute Genome Sequencing Center for Infectious Disease"/>
            <person name="Wu L."/>
            <person name="Ma J."/>
        </authorList>
    </citation>
    <scope>NUCLEOTIDE SEQUENCE [LARGE SCALE GENOMIC DNA]</scope>
    <source>
        <strain evidence="12">TISTR 2466</strain>
    </source>
</reference>
<organism evidence="11 12">
    <name type="scientific">Sporolactobacillus shoreicorticis</name>
    <dbReference type="NCBI Taxonomy" id="1923877"/>
    <lineage>
        <taxon>Bacteria</taxon>
        <taxon>Bacillati</taxon>
        <taxon>Bacillota</taxon>
        <taxon>Bacilli</taxon>
        <taxon>Bacillales</taxon>
        <taxon>Sporolactobacillaceae</taxon>
        <taxon>Sporolactobacillus</taxon>
    </lineage>
</organism>
<feature type="domain" description="Spore germination protein N-terminal" evidence="10">
    <location>
        <begin position="24"/>
        <end position="197"/>
    </location>
</feature>
<comment type="subcellular location">
    <subcellularLocation>
        <location evidence="1">Membrane</location>
        <topology evidence="1">Lipid-anchor</topology>
    </subcellularLocation>
</comment>
<keyword evidence="7" id="KW-0449">Lipoprotein</keyword>
<feature type="chain" id="PRO_5045890956" evidence="8">
    <location>
        <begin position="26"/>
        <end position="369"/>
    </location>
</feature>
<sequence length="369" mass="41393">MKVKMLILFALFPLLCGCIPTNTLDQTLMVEGEGFDYIGHGKVMGTVVMPSFIDTGTQGSQGTGIPATASMIRNLSGVTYDGKSLVDKFQSQGQEVMRVGSMKVMLFNKKMAEHGLSRQMSFRNRDPDVPSAISVAVVEGSTKKILTATDYQTQIPIARYIQHMIAQNSQQNYPTTNLRYFLDSYYGDYMDPFMPIILKNGDHLEIDGLALFRKAKYVMRIGENKMFLFKMLYEKFNQGVYDYQFSSGKHVAIRNVQASVKYHVVGGNSASPKIIALVNVKGYIRQASPKTINTKSTSAMERKIAESLSTNAEKMVCQFQKRGTDPLRLGDTVRSFTHHFDGKTWDERYPNADFHCRVQVKIVQTGISS</sequence>
<evidence type="ECO:0000256" key="2">
    <source>
        <dbReference type="ARBA" id="ARBA00007886"/>
    </source>
</evidence>
<evidence type="ECO:0000259" key="10">
    <source>
        <dbReference type="Pfam" id="PF25198"/>
    </source>
</evidence>
<dbReference type="Pfam" id="PF25198">
    <property type="entry name" value="Spore_GerAC_N"/>
    <property type="match status" value="1"/>
</dbReference>
<proteinExistence type="inferred from homology"/>
<dbReference type="Pfam" id="PF05504">
    <property type="entry name" value="Spore_GerAC"/>
    <property type="match status" value="1"/>
</dbReference>
<gene>
    <name evidence="11" type="ORF">ACFSUE_06015</name>
</gene>
<dbReference type="InterPro" id="IPR057336">
    <property type="entry name" value="GerAC_N"/>
</dbReference>
<dbReference type="Proteomes" id="UP001597399">
    <property type="component" value="Unassembled WGS sequence"/>
</dbReference>
<evidence type="ECO:0000256" key="3">
    <source>
        <dbReference type="ARBA" id="ARBA00022544"/>
    </source>
</evidence>
<dbReference type="InterPro" id="IPR046953">
    <property type="entry name" value="Spore_GerAC-like_C"/>
</dbReference>
<feature type="domain" description="Spore germination GerAC-like C-terminal" evidence="9">
    <location>
        <begin position="207"/>
        <end position="366"/>
    </location>
</feature>
<dbReference type="InterPro" id="IPR038501">
    <property type="entry name" value="Spore_GerAC_C_sf"/>
</dbReference>
<name>A0ABW5S3W0_9BACL</name>
<keyword evidence="6" id="KW-0564">Palmitate</keyword>
<evidence type="ECO:0000256" key="1">
    <source>
        <dbReference type="ARBA" id="ARBA00004635"/>
    </source>
</evidence>
<evidence type="ECO:0000259" key="9">
    <source>
        <dbReference type="Pfam" id="PF05504"/>
    </source>
</evidence>
<comment type="caution">
    <text evidence="11">The sequence shown here is derived from an EMBL/GenBank/DDBJ whole genome shotgun (WGS) entry which is preliminary data.</text>
</comment>
<accession>A0ABW5S3W0</accession>
<dbReference type="RefSeq" id="WP_253058350.1">
    <property type="nucleotide sequence ID" value="NZ_JAMXWM010000002.1"/>
</dbReference>
<dbReference type="NCBIfam" id="TIGR02887">
    <property type="entry name" value="spore_ger_x_C"/>
    <property type="match status" value="1"/>
</dbReference>
<dbReference type="PANTHER" id="PTHR35789">
    <property type="entry name" value="SPORE GERMINATION PROTEIN B3"/>
    <property type="match status" value="1"/>
</dbReference>
<keyword evidence="3" id="KW-0309">Germination</keyword>
<dbReference type="Gene3D" id="3.30.300.210">
    <property type="entry name" value="Nutrient germinant receptor protein C, domain 3"/>
    <property type="match status" value="1"/>
</dbReference>
<evidence type="ECO:0000256" key="7">
    <source>
        <dbReference type="ARBA" id="ARBA00023288"/>
    </source>
</evidence>
<dbReference type="InterPro" id="IPR008844">
    <property type="entry name" value="Spore_GerAC-like"/>
</dbReference>
<dbReference type="PANTHER" id="PTHR35789:SF1">
    <property type="entry name" value="SPORE GERMINATION PROTEIN B3"/>
    <property type="match status" value="1"/>
</dbReference>
<comment type="similarity">
    <text evidence="2">Belongs to the GerABKC lipoprotein family.</text>
</comment>